<dbReference type="AlphaFoldDB" id="A0ABD2CZX9"/>
<organism evidence="2 3">
    <name type="scientific">Vespula maculifrons</name>
    <name type="common">Eastern yellow jacket</name>
    <name type="synonym">Wasp</name>
    <dbReference type="NCBI Taxonomy" id="7453"/>
    <lineage>
        <taxon>Eukaryota</taxon>
        <taxon>Metazoa</taxon>
        <taxon>Ecdysozoa</taxon>
        <taxon>Arthropoda</taxon>
        <taxon>Hexapoda</taxon>
        <taxon>Insecta</taxon>
        <taxon>Pterygota</taxon>
        <taxon>Neoptera</taxon>
        <taxon>Endopterygota</taxon>
        <taxon>Hymenoptera</taxon>
        <taxon>Apocrita</taxon>
        <taxon>Aculeata</taxon>
        <taxon>Vespoidea</taxon>
        <taxon>Vespidae</taxon>
        <taxon>Vespinae</taxon>
        <taxon>Vespula</taxon>
    </lineage>
</organism>
<protein>
    <submittedName>
        <fullName evidence="2">Uncharacterized protein</fullName>
    </submittedName>
</protein>
<sequence>MTQIPGMGDVTGPNDGEQVGVGLALLGLPSAQYYATLGICYYRDCVFLRVISERAEKLAARMKIFLLLIFYDSISLSLFFFPLHLYFCGGKRAITVGEAKIAQRWQRMERGATVGQNEVFSATKR</sequence>
<evidence type="ECO:0000313" key="3">
    <source>
        <dbReference type="Proteomes" id="UP001607303"/>
    </source>
</evidence>
<keyword evidence="1" id="KW-0472">Membrane</keyword>
<dbReference type="Proteomes" id="UP001607303">
    <property type="component" value="Unassembled WGS sequence"/>
</dbReference>
<keyword evidence="3" id="KW-1185">Reference proteome</keyword>
<dbReference type="EMBL" id="JAYRBN010000008">
    <property type="protein sequence ID" value="KAL2750687.1"/>
    <property type="molecule type" value="Genomic_DNA"/>
</dbReference>
<evidence type="ECO:0000256" key="1">
    <source>
        <dbReference type="SAM" id="Phobius"/>
    </source>
</evidence>
<gene>
    <name evidence="2" type="ORF">V1477_000790</name>
</gene>
<name>A0ABD2CZX9_VESMC</name>
<comment type="caution">
    <text evidence="2">The sequence shown here is derived from an EMBL/GenBank/DDBJ whole genome shotgun (WGS) entry which is preliminary data.</text>
</comment>
<feature type="transmembrane region" description="Helical" evidence="1">
    <location>
        <begin position="64"/>
        <end position="87"/>
    </location>
</feature>
<proteinExistence type="predicted"/>
<feature type="transmembrane region" description="Helical" evidence="1">
    <location>
        <begin position="20"/>
        <end position="43"/>
    </location>
</feature>
<accession>A0ABD2CZX9</accession>
<reference evidence="2 3" key="1">
    <citation type="journal article" date="2024" name="Ann. Entomol. Soc. Am.">
        <title>Genomic analyses of the southern and eastern yellowjacket wasps (Hymenoptera: Vespidae) reveal evolutionary signatures of social life.</title>
        <authorList>
            <person name="Catto M.A."/>
            <person name="Caine P.B."/>
            <person name="Orr S.E."/>
            <person name="Hunt B.G."/>
            <person name="Goodisman M.A.D."/>
        </authorList>
    </citation>
    <scope>NUCLEOTIDE SEQUENCE [LARGE SCALE GENOMIC DNA]</scope>
    <source>
        <strain evidence="2">232</strain>
        <tissue evidence="2">Head and thorax</tissue>
    </source>
</reference>
<keyword evidence="1" id="KW-1133">Transmembrane helix</keyword>
<keyword evidence="1" id="KW-0812">Transmembrane</keyword>
<evidence type="ECO:0000313" key="2">
    <source>
        <dbReference type="EMBL" id="KAL2750687.1"/>
    </source>
</evidence>